<dbReference type="InterPro" id="IPR046947">
    <property type="entry name" value="LytR-like"/>
</dbReference>
<organism evidence="6 7">
    <name type="scientific">Lutispora saccharofermentans</name>
    <dbReference type="NCBI Taxonomy" id="3024236"/>
    <lineage>
        <taxon>Bacteria</taxon>
        <taxon>Bacillati</taxon>
        <taxon>Bacillota</taxon>
        <taxon>Clostridia</taxon>
        <taxon>Lutisporales</taxon>
        <taxon>Lutisporaceae</taxon>
        <taxon>Lutispora</taxon>
    </lineage>
</organism>
<evidence type="ECO:0000313" key="7">
    <source>
        <dbReference type="Proteomes" id="UP001651880"/>
    </source>
</evidence>
<dbReference type="SUPFAM" id="SSF52172">
    <property type="entry name" value="CheY-like"/>
    <property type="match status" value="1"/>
</dbReference>
<protein>
    <recommendedName>
        <fullName evidence="1">Stage 0 sporulation protein A homolog</fullName>
    </recommendedName>
</protein>
<reference evidence="6 7" key="1">
    <citation type="submission" date="2021-10" db="EMBL/GenBank/DDBJ databases">
        <title>Lutispora strain m25 sp. nov., a thermophilic, non-spore-forming bacterium isolated from a lab-scale methanogenic bioreactor digesting anaerobic sludge.</title>
        <authorList>
            <person name="El Houari A."/>
            <person name="Mcdonald J."/>
        </authorList>
    </citation>
    <scope>NUCLEOTIDE SEQUENCE [LARGE SCALE GENOMIC DNA]</scope>
    <source>
        <strain evidence="7">m25</strain>
    </source>
</reference>
<comment type="function">
    <text evidence="2">May play the central regulatory role in sporulation. It may be an element of the effector pathway responsible for the activation of sporulation genes in response to nutritional stress. Spo0A may act in concert with spo0H (a sigma factor) to control the expression of some genes that are critical to the sporulation process.</text>
</comment>
<keyword evidence="3" id="KW-0597">Phosphoprotein</keyword>
<evidence type="ECO:0000256" key="1">
    <source>
        <dbReference type="ARBA" id="ARBA00018672"/>
    </source>
</evidence>
<dbReference type="InterPro" id="IPR007492">
    <property type="entry name" value="LytTR_DNA-bd_dom"/>
</dbReference>
<sequence length="240" mass="27808">MPINIFLCDDDLVQLETLTSFIHSIFSKGEIAITQATSGEELLSKIDAVKPDTVILDIEMKGLNGIQTGFILREKFKDLIIVFITGFKDYAFDAFSVKSFDYIIKPVTFSQFKMLMDDITIRLDQIRAYKEKSQALVIASRDKSAAIRYDDIFYFEKSLRKVRIYTKCGIYEYYGTFKELMNNLNMDFFVQCHQGYIVNISKIKEIRKDELILNGIKPSISMSRKYKSNVREAMSCRLFS</sequence>
<accession>A0ABT1NKJ8</accession>
<dbReference type="GO" id="GO:0003677">
    <property type="term" value="F:DNA binding"/>
    <property type="evidence" value="ECO:0007669"/>
    <property type="project" value="UniProtKB-KW"/>
</dbReference>
<dbReference type="PROSITE" id="PS50110">
    <property type="entry name" value="RESPONSE_REGULATORY"/>
    <property type="match status" value="1"/>
</dbReference>
<dbReference type="PANTHER" id="PTHR37299">
    <property type="entry name" value="TRANSCRIPTIONAL REGULATOR-RELATED"/>
    <property type="match status" value="1"/>
</dbReference>
<dbReference type="SMART" id="SM00448">
    <property type="entry name" value="REC"/>
    <property type="match status" value="1"/>
</dbReference>
<dbReference type="PROSITE" id="PS50930">
    <property type="entry name" value="HTH_LYTTR"/>
    <property type="match status" value="1"/>
</dbReference>
<evidence type="ECO:0000259" key="5">
    <source>
        <dbReference type="PROSITE" id="PS50930"/>
    </source>
</evidence>
<gene>
    <name evidence="6" type="ORF">LJD61_19945</name>
</gene>
<evidence type="ECO:0000313" key="6">
    <source>
        <dbReference type="EMBL" id="MCQ1531792.1"/>
    </source>
</evidence>
<name>A0ABT1NKJ8_9FIRM</name>
<keyword evidence="7" id="KW-1185">Reference proteome</keyword>
<dbReference type="RefSeq" id="WP_255229359.1">
    <property type="nucleotide sequence ID" value="NZ_JAJEKE010000031.1"/>
</dbReference>
<dbReference type="Pfam" id="PF04397">
    <property type="entry name" value="LytTR"/>
    <property type="match status" value="1"/>
</dbReference>
<feature type="domain" description="Response regulatory" evidence="4">
    <location>
        <begin position="4"/>
        <end position="120"/>
    </location>
</feature>
<evidence type="ECO:0000256" key="2">
    <source>
        <dbReference type="ARBA" id="ARBA00024867"/>
    </source>
</evidence>
<dbReference type="PANTHER" id="PTHR37299:SF1">
    <property type="entry name" value="STAGE 0 SPORULATION PROTEIN A HOMOLOG"/>
    <property type="match status" value="1"/>
</dbReference>
<proteinExistence type="predicted"/>
<keyword evidence="6" id="KW-0238">DNA-binding</keyword>
<dbReference type="InterPro" id="IPR001789">
    <property type="entry name" value="Sig_transdc_resp-reg_receiver"/>
</dbReference>
<dbReference type="EMBL" id="JAJEKE010000031">
    <property type="protein sequence ID" value="MCQ1531792.1"/>
    <property type="molecule type" value="Genomic_DNA"/>
</dbReference>
<feature type="modified residue" description="4-aspartylphosphate" evidence="3">
    <location>
        <position position="57"/>
    </location>
</feature>
<evidence type="ECO:0000259" key="4">
    <source>
        <dbReference type="PROSITE" id="PS50110"/>
    </source>
</evidence>
<dbReference type="Pfam" id="PF00072">
    <property type="entry name" value="Response_reg"/>
    <property type="match status" value="1"/>
</dbReference>
<evidence type="ECO:0000256" key="3">
    <source>
        <dbReference type="PROSITE-ProRule" id="PRU00169"/>
    </source>
</evidence>
<dbReference type="Proteomes" id="UP001651880">
    <property type="component" value="Unassembled WGS sequence"/>
</dbReference>
<comment type="caution">
    <text evidence="6">The sequence shown here is derived from an EMBL/GenBank/DDBJ whole genome shotgun (WGS) entry which is preliminary data.</text>
</comment>
<dbReference type="InterPro" id="IPR011006">
    <property type="entry name" value="CheY-like_superfamily"/>
</dbReference>
<dbReference type="SMART" id="SM00850">
    <property type="entry name" value="LytTR"/>
    <property type="match status" value="1"/>
</dbReference>
<dbReference type="Gene3D" id="3.40.50.2300">
    <property type="match status" value="1"/>
</dbReference>
<feature type="domain" description="HTH LytTR-type" evidence="5">
    <location>
        <begin position="136"/>
        <end position="236"/>
    </location>
</feature>
<dbReference type="Gene3D" id="2.40.50.1020">
    <property type="entry name" value="LytTr DNA-binding domain"/>
    <property type="match status" value="1"/>
</dbReference>